<protein>
    <recommendedName>
        <fullName evidence="3">Guanylate cyclase domain-containing protein</fullName>
    </recommendedName>
</protein>
<dbReference type="GO" id="GO:0035556">
    <property type="term" value="P:intracellular signal transduction"/>
    <property type="evidence" value="ECO:0007669"/>
    <property type="project" value="InterPro"/>
</dbReference>
<feature type="domain" description="Guanylate cyclase" evidence="3">
    <location>
        <begin position="254"/>
        <end position="395"/>
    </location>
</feature>
<keyword evidence="2" id="KW-0472">Membrane</keyword>
<dbReference type="SUPFAM" id="SSF55073">
    <property type="entry name" value="Nucleotide cyclase"/>
    <property type="match status" value="2"/>
</dbReference>
<dbReference type="AlphaFoldDB" id="A0AAW1QMU0"/>
<feature type="region of interest" description="Disordered" evidence="1">
    <location>
        <begin position="463"/>
        <end position="486"/>
    </location>
</feature>
<dbReference type="GO" id="GO:0009190">
    <property type="term" value="P:cyclic nucleotide biosynthetic process"/>
    <property type="evidence" value="ECO:0007669"/>
    <property type="project" value="InterPro"/>
</dbReference>
<accession>A0AAW1QMU0</accession>
<dbReference type="Pfam" id="PF00211">
    <property type="entry name" value="Guanylate_cyc"/>
    <property type="match status" value="1"/>
</dbReference>
<evidence type="ECO:0000256" key="2">
    <source>
        <dbReference type="SAM" id="Phobius"/>
    </source>
</evidence>
<dbReference type="InterPro" id="IPR029787">
    <property type="entry name" value="Nucleotide_cyclase"/>
</dbReference>
<organism evidence="4 5">
    <name type="scientific">Apatococcus lobatus</name>
    <dbReference type="NCBI Taxonomy" id="904363"/>
    <lineage>
        <taxon>Eukaryota</taxon>
        <taxon>Viridiplantae</taxon>
        <taxon>Chlorophyta</taxon>
        <taxon>core chlorophytes</taxon>
        <taxon>Trebouxiophyceae</taxon>
        <taxon>Chlorellales</taxon>
        <taxon>Chlorellaceae</taxon>
        <taxon>Apatococcus</taxon>
    </lineage>
</organism>
<proteinExistence type="predicted"/>
<evidence type="ECO:0000313" key="4">
    <source>
        <dbReference type="EMBL" id="KAK9822557.1"/>
    </source>
</evidence>
<dbReference type="PROSITE" id="PS50125">
    <property type="entry name" value="GUANYLATE_CYCLASE_2"/>
    <property type="match status" value="1"/>
</dbReference>
<dbReference type="PANTHER" id="PTHR43081">
    <property type="entry name" value="ADENYLATE CYCLASE, TERMINAL-DIFFERENTIATION SPECIFIC-RELATED"/>
    <property type="match status" value="1"/>
</dbReference>
<keyword evidence="2" id="KW-0812">Transmembrane</keyword>
<reference evidence="4 5" key="1">
    <citation type="journal article" date="2024" name="Nat. Commun.">
        <title>Phylogenomics reveals the evolutionary origins of lichenization in chlorophyte algae.</title>
        <authorList>
            <person name="Puginier C."/>
            <person name="Libourel C."/>
            <person name="Otte J."/>
            <person name="Skaloud P."/>
            <person name="Haon M."/>
            <person name="Grisel S."/>
            <person name="Petersen M."/>
            <person name="Berrin J.G."/>
            <person name="Delaux P.M."/>
            <person name="Dal Grande F."/>
            <person name="Keller J."/>
        </authorList>
    </citation>
    <scope>NUCLEOTIDE SEQUENCE [LARGE SCALE GENOMIC DNA]</scope>
    <source>
        <strain evidence="4 5">SAG 2145</strain>
    </source>
</reference>
<evidence type="ECO:0000259" key="3">
    <source>
        <dbReference type="PROSITE" id="PS50125"/>
    </source>
</evidence>
<dbReference type="PANTHER" id="PTHR43081:SF1">
    <property type="entry name" value="ADENYLATE CYCLASE, TERMINAL-DIFFERENTIATION SPECIFIC"/>
    <property type="match status" value="1"/>
</dbReference>
<gene>
    <name evidence="4" type="ORF">WJX74_004389</name>
</gene>
<dbReference type="Gene3D" id="3.30.70.1230">
    <property type="entry name" value="Nucleotide cyclase"/>
    <property type="match status" value="2"/>
</dbReference>
<dbReference type="InterPro" id="IPR001054">
    <property type="entry name" value="A/G_cyclase"/>
</dbReference>
<comment type="caution">
    <text evidence="4">The sequence shown here is derived from an EMBL/GenBank/DDBJ whole genome shotgun (WGS) entry which is preliminary data.</text>
</comment>
<dbReference type="SMART" id="SM00044">
    <property type="entry name" value="CYCc"/>
    <property type="match status" value="1"/>
</dbReference>
<dbReference type="InterPro" id="IPR050697">
    <property type="entry name" value="Adenylyl/Guanylyl_Cyclase_3/4"/>
</dbReference>
<name>A0AAW1QMU0_9CHLO</name>
<keyword evidence="2" id="KW-1133">Transmembrane helix</keyword>
<dbReference type="Proteomes" id="UP001438707">
    <property type="component" value="Unassembled WGS sequence"/>
</dbReference>
<evidence type="ECO:0000313" key="5">
    <source>
        <dbReference type="Proteomes" id="UP001438707"/>
    </source>
</evidence>
<dbReference type="EMBL" id="JALJOS010000031">
    <property type="protein sequence ID" value="KAK9822557.1"/>
    <property type="molecule type" value="Genomic_DNA"/>
</dbReference>
<keyword evidence="5" id="KW-1185">Reference proteome</keyword>
<evidence type="ECO:0000256" key="1">
    <source>
        <dbReference type="SAM" id="MobiDB-lite"/>
    </source>
</evidence>
<sequence>MPDTLAAKIQAIDLAGTSLRMPCPEANAAGTEASDTDVCLPNFMQACNMISLLGRPGYICPSISLRRPVSPIAPYLSQTVSLTVQRIRNLTQGQALPAALNNSADVQMFLGRLANETQFLGCPQGSNVQRYGPAISAPQLVPSIVTVDPELYGYAGCSCDTGYTMVARFEPNGSQCMSCTPKVQSGVSVPAILVPTLILGTAAILAGAWLVFNRRQILEEIECYQVARLKKRHPPGTLAKGVGKSVGLVFQEVTLVMTDVQGSTELWEWNPEVMNKALSLHDETLRTLLPLYSGFEVTTEGDAFTMAFHDPIDAIGWALHVQHQLLALEWPTELLSHPVAAQEAVLTSTGDNVLFRGLRVRMGINTGKPASIQVQPTTKQLEYIGEMVRCTDAIVNLPVGGQVLMGAATFLRTNGRLHQLSLPPELYEGPSGVFSPDMDPDIASDMARRTQADLGETIGRHSTREEPMEVGQSMMRRDTSEGDDASLSADLSSMGAAPPRQMTCWQWASSCVRRLWCRCRRSQTNDSTEELNMALGLVPKLLQRITTLQRSEEVMPTKKQTCMIMDMGVFLFPDLLPTTFMAGSAIFGGTHIIQVLSVPLAFRAMQFPPLDPCHQLAPSFMDAPGATNVWLPGKPELLTLEKPNVIIAFASTVGLKELTASSRQLAETALQIFQSCLRTTLLLLDGYECQEKDGGFMLAFADARTALEWAASLQLALIRQPWHERLQIFQTTQDILGIGGELLSRGLPAKISIFSGEITKVCPHTVTGRADYFGSVVNRSARLLAGAQAGQILVEEGLVRNVVAAWNQSGNKLGGRGLPSKPAALSSSMAVKNCRMLSAWAHQAEQDVVGECFGMQHKTNGSHHQSRNQHGRAAIPQTVAAIPKQQREPPNSAKRKDAIKRENATLPQVDIAGKSNFLKQAIAPSPLLLRSYPSDSSFPPLDTYASSLGIDRAPEKKPNGFAVIRRDLISLMRKDRWSKDVTRDIVPHENQQGVDTSEHTSVEIQGWHTVDKPVEKETTGDGGNGSLGRNANNEVQHVTTASTTGRQRLLNAKNHSLSLHLSLDGSPLENIKAANNLCLPEDRSLDNAVHGSDTSVMIVSVDIEVWTIGDFTFKGVEGTCAIAQVYPTILGSRMQKYAKTPYKGKALLPHHAESRCLFRGPINLMDIFQVSLTTPQS</sequence>
<feature type="transmembrane region" description="Helical" evidence="2">
    <location>
        <begin position="191"/>
        <end position="212"/>
    </location>
</feature>